<gene>
    <name evidence="1" type="ORF">LMUR_05792</name>
</gene>
<reference evidence="1 2" key="1">
    <citation type="submission" date="2012-12" db="EMBL/GenBank/DDBJ databases">
        <title>Novel taxa of Listeriaceae from agricultural environments in the United States.</title>
        <authorList>
            <person name="den Bakker H.C."/>
            <person name="Allred A."/>
            <person name="Warchocki S."/>
            <person name="Wright E.M."/>
            <person name="Burrell A."/>
            <person name="Nightingale K.K."/>
            <person name="Kephart D."/>
            <person name="Wiedmann M."/>
        </authorList>
    </citation>
    <scope>NUCLEOTIDE SEQUENCE [LARGE SCALE GENOMIC DNA]</scope>
    <source>
        <strain evidence="1 2">FSL F6-1183</strain>
    </source>
</reference>
<proteinExistence type="predicted"/>
<evidence type="ECO:0000313" key="1">
    <source>
        <dbReference type="EMBL" id="EUJ28589.1"/>
    </source>
</evidence>
<dbReference type="Proteomes" id="UP000019251">
    <property type="component" value="Unassembled WGS sequence"/>
</dbReference>
<protein>
    <submittedName>
        <fullName evidence="1">Uncharacterized protein</fullName>
    </submittedName>
</protein>
<dbReference type="RefSeq" id="WP_036105212.1">
    <property type="nucleotide sequence ID" value="NZ_AODG01000007.1"/>
</dbReference>
<evidence type="ECO:0000313" key="2">
    <source>
        <dbReference type="Proteomes" id="UP000019251"/>
    </source>
</evidence>
<name>A0A829R6T1_LISGR</name>
<accession>A0A829R6T1</accession>
<organism evidence="1 2">
    <name type="scientific">Listeria grayi FSL F6-1183</name>
    <dbReference type="NCBI Taxonomy" id="1265827"/>
    <lineage>
        <taxon>Bacteria</taxon>
        <taxon>Bacillati</taxon>
        <taxon>Bacillota</taxon>
        <taxon>Bacilli</taxon>
        <taxon>Bacillales</taxon>
        <taxon>Listeriaceae</taxon>
        <taxon>Listeria</taxon>
    </lineage>
</organism>
<comment type="caution">
    <text evidence="1">The sequence shown here is derived from an EMBL/GenBank/DDBJ whole genome shotgun (WGS) entry which is preliminary data.</text>
</comment>
<sequence>MKDVNEFTKKDEKDVDRMLFFIKNGREIEFLYKNKEYFMSYTGELGRALVGSNGELIGNTFNDDHVSFFL</sequence>
<dbReference type="EMBL" id="AODG01000007">
    <property type="protein sequence ID" value="EUJ28589.1"/>
    <property type="molecule type" value="Genomic_DNA"/>
</dbReference>
<dbReference type="AlphaFoldDB" id="A0A829R6T1"/>